<dbReference type="EMBL" id="FLOB01000018">
    <property type="protein sequence ID" value="SBS37481.1"/>
    <property type="molecule type" value="Genomic_DNA"/>
</dbReference>
<organism evidence="2 3">
    <name type="scientific">Marinomonas spartinae</name>
    <dbReference type="NCBI Taxonomy" id="1792290"/>
    <lineage>
        <taxon>Bacteria</taxon>
        <taxon>Pseudomonadati</taxon>
        <taxon>Pseudomonadota</taxon>
        <taxon>Gammaproteobacteria</taxon>
        <taxon>Oceanospirillales</taxon>
        <taxon>Oceanospirillaceae</taxon>
        <taxon>Marinomonas</taxon>
    </lineage>
</organism>
<feature type="chain" id="PRO_5008379283" evidence="1">
    <location>
        <begin position="24"/>
        <end position="92"/>
    </location>
</feature>
<protein>
    <submittedName>
        <fullName evidence="2">Uncharacterized protein</fullName>
    </submittedName>
</protein>
<feature type="signal peptide" evidence="1">
    <location>
        <begin position="1"/>
        <end position="23"/>
    </location>
</feature>
<keyword evidence="3" id="KW-1185">Reference proteome</keyword>
<dbReference type="RefSeq" id="WP_067020494.1">
    <property type="nucleotide sequence ID" value="NZ_FLOB01000018.1"/>
</dbReference>
<evidence type="ECO:0000313" key="3">
    <source>
        <dbReference type="Proteomes" id="UP000092544"/>
    </source>
</evidence>
<sequence length="92" mass="9916">MNTITKTVLALVFSCSVATAAMAAPGDGTYGQITKAQAEIHSLTDQLNNKGINVSQYKVNQTLSPATQARLLQNHEMNLRLKLDSLNSQNAQ</sequence>
<evidence type="ECO:0000313" key="2">
    <source>
        <dbReference type="EMBL" id="SBS37481.1"/>
    </source>
</evidence>
<name>A0A1A8TUX9_9GAMM</name>
<dbReference type="AlphaFoldDB" id="A0A1A8TUX9"/>
<dbReference type="Proteomes" id="UP000092544">
    <property type="component" value="Unassembled WGS sequence"/>
</dbReference>
<proteinExistence type="predicted"/>
<evidence type="ECO:0000256" key="1">
    <source>
        <dbReference type="SAM" id="SignalP"/>
    </source>
</evidence>
<accession>A0A1A8TUX9</accession>
<gene>
    <name evidence="2" type="ORF">MSP8886_04135</name>
</gene>
<reference evidence="2 3" key="1">
    <citation type="submission" date="2016-06" db="EMBL/GenBank/DDBJ databases">
        <authorList>
            <person name="Kjaerup R.B."/>
            <person name="Dalgaard T.S."/>
            <person name="Juul-Madsen H.R."/>
        </authorList>
    </citation>
    <scope>NUCLEOTIDE SEQUENCE [LARGE SCALE GENOMIC DNA]</scope>
    <source>
        <strain evidence="2 3">CECT 8886</strain>
    </source>
</reference>
<keyword evidence="1" id="KW-0732">Signal</keyword>
<dbReference type="OrthoDB" id="6109214at2"/>